<organism evidence="1 2">
    <name type="scientific">Streptomyces nodosus</name>
    <dbReference type="NCBI Taxonomy" id="40318"/>
    <lineage>
        <taxon>Bacteria</taxon>
        <taxon>Bacillati</taxon>
        <taxon>Actinomycetota</taxon>
        <taxon>Actinomycetes</taxon>
        <taxon>Kitasatosporales</taxon>
        <taxon>Streptomycetaceae</taxon>
        <taxon>Streptomyces</taxon>
    </lineage>
</organism>
<evidence type="ECO:0000313" key="1">
    <source>
        <dbReference type="EMBL" id="QEV40968.1"/>
    </source>
</evidence>
<reference evidence="1 2" key="1">
    <citation type="submission" date="2017-09" db="EMBL/GenBank/DDBJ databases">
        <title>Streptomyces genome completion.</title>
        <authorList>
            <person name="Lee N."/>
            <person name="Cho B.-K."/>
        </authorList>
    </citation>
    <scope>NUCLEOTIDE SEQUENCE [LARGE SCALE GENOMIC DNA]</scope>
    <source>
        <strain evidence="1 2">ATCC 14899</strain>
    </source>
</reference>
<proteinExistence type="predicted"/>
<dbReference type="KEGG" id="snq:CP978_22580"/>
<dbReference type="Proteomes" id="UP000325763">
    <property type="component" value="Chromosome"/>
</dbReference>
<dbReference type="EMBL" id="CP023747">
    <property type="protein sequence ID" value="QEV40968.1"/>
    <property type="molecule type" value="Genomic_DNA"/>
</dbReference>
<sequence length="70" mass="7711">MSCPPGLAWICGEKHRITERVRAITRTSGNGSMDDWARCGTLSSKCLVVRASHRVSTTATGRTRLHTRGR</sequence>
<evidence type="ECO:0000313" key="2">
    <source>
        <dbReference type="Proteomes" id="UP000325763"/>
    </source>
</evidence>
<name>A0A5P2W5R8_9ACTN</name>
<dbReference type="AlphaFoldDB" id="A0A5P2W5R8"/>
<protein>
    <submittedName>
        <fullName evidence="1">Uncharacterized protein</fullName>
    </submittedName>
</protein>
<gene>
    <name evidence="1" type="ORF">CP978_22580</name>
</gene>
<accession>A0A5P2W5R8</accession>